<feature type="domain" description="RanBD1" evidence="11">
    <location>
        <begin position="469"/>
        <end position="610"/>
    </location>
</feature>
<evidence type="ECO:0000313" key="12">
    <source>
        <dbReference type="EMBL" id="EDV37849.1"/>
    </source>
</evidence>
<dbReference type="Pfam" id="PF00638">
    <property type="entry name" value="Ran_BP1"/>
    <property type="match status" value="1"/>
</dbReference>
<feature type="compositionally biased region" description="Low complexity" evidence="10">
    <location>
        <begin position="144"/>
        <end position="158"/>
    </location>
</feature>
<sequence>MAGKRQATTNLNHDNWDHEEEPEERGTFRTATEEELKTRVIKKARRKVAGASVASSTVAESGEEDSSKSKSVFSGFSGFGKPATSTATPASPFAFLAKIPKASADAAATSSPSAPTFSFLGSSSSAGDKPAAKSAAESAFPKPTTSIFGSSSVSSTETIPKASTSIFGTSTMADGAIPKLSASIFGNPAAEKKESVKSPAASKTPATSSTSSTASSGSKPANASCSAEFRASVAELNRAVMKFLKEHMDKNPYVILSPVFKNYDKYLKELRSEDSAATNDTKPTPATPSTVPKLPTLPSFSPPPAATTAAPTFSLGTEPRDVSASTAKPAATFSFGKPNTPIGGASTLFGKKPNCTVTSGGTTTTTTTPLFAASTSTSSFGGFGSMPEASSGAKTDEAIKPGFFSFGASQKKDEPVATPPKTNGFSFGLKTDDKPSGSLFSGFGKASEGAAPSTGFSFAPGSTPFSFGNIQPPAPSADASAGGDAEESEEPPKVEFTQVVEDDAVFSKRCKVFIKKDKDFTDRGVGTLYLKPVKDSEKTQMLVRADTNLGNILVNLILIDGIPCQRMGKNNVMMVCIPTPEEKKATSLLLRVKTSEEADELLNEIKKHIK</sequence>
<keyword evidence="2" id="KW-0813">Transport</keyword>
<dbReference type="HOGENOM" id="CLU_032593_0_0_1"/>
<dbReference type="OrthoDB" id="10062131at2759"/>
<feature type="compositionally biased region" description="Polar residues" evidence="10">
    <location>
        <begin position="1"/>
        <end position="13"/>
    </location>
</feature>
<dbReference type="GO" id="GO:0005704">
    <property type="term" value="C:polytene chromosome band"/>
    <property type="evidence" value="ECO:0007669"/>
    <property type="project" value="EnsemblMetazoa"/>
</dbReference>
<dbReference type="GO" id="GO:0005643">
    <property type="term" value="C:nuclear pore"/>
    <property type="evidence" value="ECO:0007669"/>
    <property type="project" value="UniProtKB-SubCell"/>
</dbReference>
<keyword evidence="3" id="KW-0677">Repeat</keyword>
<dbReference type="GO" id="GO:0006606">
    <property type="term" value="P:protein import into nucleus"/>
    <property type="evidence" value="ECO:0007669"/>
    <property type="project" value="EnsemblMetazoa"/>
</dbReference>
<dbReference type="SMR" id="B3MGE6"/>
<dbReference type="PANTHER" id="PTHR23138:SF141">
    <property type="entry name" value="NUCLEAR PORE COMPLEX PROTEIN NUP50"/>
    <property type="match status" value="1"/>
</dbReference>
<keyword evidence="5" id="KW-0653">Protein transport</keyword>
<feature type="region of interest" description="Disordered" evidence="10">
    <location>
        <begin position="408"/>
        <end position="429"/>
    </location>
</feature>
<feature type="compositionally biased region" description="Low complexity" evidence="10">
    <location>
        <begin position="306"/>
        <end position="315"/>
    </location>
</feature>
<feature type="compositionally biased region" description="Low complexity" evidence="10">
    <location>
        <begin position="49"/>
        <end position="60"/>
    </location>
</feature>
<dbReference type="Pfam" id="PF08911">
    <property type="entry name" value="NUP50"/>
    <property type="match status" value="1"/>
</dbReference>
<dbReference type="CDD" id="cd13170">
    <property type="entry name" value="RanBD_NUP50"/>
    <property type="match status" value="1"/>
</dbReference>
<evidence type="ECO:0000256" key="4">
    <source>
        <dbReference type="ARBA" id="ARBA00022816"/>
    </source>
</evidence>
<dbReference type="OMA" id="GIPCQRM"/>
<protein>
    <recommendedName>
        <fullName evidence="11">RanBD1 domain-containing protein</fullName>
    </recommendedName>
</protein>
<feature type="compositionally biased region" description="Polar residues" evidence="10">
    <location>
        <begin position="275"/>
        <end position="290"/>
    </location>
</feature>
<keyword evidence="4" id="KW-0509">mRNA transport</keyword>
<evidence type="ECO:0000256" key="3">
    <source>
        <dbReference type="ARBA" id="ARBA00022737"/>
    </source>
</evidence>
<dbReference type="PANTHER" id="PTHR23138">
    <property type="entry name" value="RAN BINDING PROTEIN"/>
    <property type="match status" value="1"/>
</dbReference>
<evidence type="ECO:0000256" key="10">
    <source>
        <dbReference type="SAM" id="MobiDB-lite"/>
    </source>
</evidence>
<dbReference type="AlphaFoldDB" id="B3MGE6"/>
<evidence type="ECO:0000256" key="7">
    <source>
        <dbReference type="ARBA" id="ARBA00023010"/>
    </source>
</evidence>
<feature type="region of interest" description="Disordered" evidence="10">
    <location>
        <begin position="273"/>
        <end position="321"/>
    </location>
</feature>
<evidence type="ECO:0000313" key="13">
    <source>
        <dbReference type="Proteomes" id="UP000007801"/>
    </source>
</evidence>
<evidence type="ECO:0000256" key="5">
    <source>
        <dbReference type="ARBA" id="ARBA00022927"/>
    </source>
</evidence>
<proteinExistence type="predicted"/>
<dbReference type="GO" id="GO:0031490">
    <property type="term" value="F:chromatin DNA binding"/>
    <property type="evidence" value="ECO:0007669"/>
    <property type="project" value="EnsemblMetazoa"/>
</dbReference>
<dbReference type="GO" id="GO:0051028">
    <property type="term" value="P:mRNA transport"/>
    <property type="evidence" value="ECO:0007669"/>
    <property type="project" value="UniProtKB-KW"/>
</dbReference>
<evidence type="ECO:0000256" key="9">
    <source>
        <dbReference type="ARBA" id="ARBA00023242"/>
    </source>
</evidence>
<comment type="subcellular location">
    <subcellularLocation>
        <location evidence="1">Nucleus</location>
        <location evidence="1">Nuclear pore complex</location>
    </subcellularLocation>
</comment>
<feature type="region of interest" description="Disordered" evidence="10">
    <location>
        <begin position="104"/>
        <end position="159"/>
    </location>
</feature>
<dbReference type="SUPFAM" id="SSF50729">
    <property type="entry name" value="PH domain-like"/>
    <property type="match status" value="1"/>
</dbReference>
<dbReference type="GO" id="GO:0035080">
    <property type="term" value="P:heat shock-mediated polytene chromosome puffing"/>
    <property type="evidence" value="ECO:0007669"/>
    <property type="project" value="EnsemblMetazoa"/>
</dbReference>
<dbReference type="InterPro" id="IPR045255">
    <property type="entry name" value="RanBP1-like"/>
</dbReference>
<accession>B3MGE6</accession>
<dbReference type="GO" id="GO:0000785">
    <property type="term" value="C:chromatin"/>
    <property type="evidence" value="ECO:0007669"/>
    <property type="project" value="EnsemblMetazoa"/>
</dbReference>
<feature type="compositionally biased region" description="Basic residues" evidence="10">
    <location>
        <begin position="39"/>
        <end position="48"/>
    </location>
</feature>
<evidence type="ECO:0000256" key="1">
    <source>
        <dbReference type="ARBA" id="ARBA00004567"/>
    </source>
</evidence>
<gene>
    <name evidence="12" type="primary">Dana\GF13664</name>
    <name evidence="12" type="synonym">dana_GLEANR_13671</name>
    <name evidence="12" type="ORF">GF13664</name>
</gene>
<dbReference type="InParanoid" id="B3MGE6"/>
<evidence type="ECO:0000256" key="2">
    <source>
        <dbReference type="ARBA" id="ARBA00022448"/>
    </source>
</evidence>
<evidence type="ECO:0000259" key="11">
    <source>
        <dbReference type="PROSITE" id="PS50196"/>
    </source>
</evidence>
<dbReference type="PROSITE" id="PS50196">
    <property type="entry name" value="RANBD1"/>
    <property type="match status" value="1"/>
</dbReference>
<dbReference type="InterPro" id="IPR011993">
    <property type="entry name" value="PH-like_dom_sf"/>
</dbReference>
<evidence type="ECO:0000256" key="8">
    <source>
        <dbReference type="ARBA" id="ARBA00023132"/>
    </source>
</evidence>
<dbReference type="InterPro" id="IPR000156">
    <property type="entry name" value="Ran_bind_dom"/>
</dbReference>
<organism evidence="12 13">
    <name type="scientific">Drosophila ananassae</name>
    <name type="common">Fruit fly</name>
    <dbReference type="NCBI Taxonomy" id="7217"/>
    <lineage>
        <taxon>Eukaryota</taxon>
        <taxon>Metazoa</taxon>
        <taxon>Ecdysozoa</taxon>
        <taxon>Arthropoda</taxon>
        <taxon>Hexapoda</taxon>
        <taxon>Insecta</taxon>
        <taxon>Pterygota</taxon>
        <taxon>Neoptera</taxon>
        <taxon>Endopterygota</taxon>
        <taxon>Diptera</taxon>
        <taxon>Brachycera</taxon>
        <taxon>Muscomorpha</taxon>
        <taxon>Ephydroidea</taxon>
        <taxon>Drosophilidae</taxon>
        <taxon>Drosophila</taxon>
        <taxon>Sophophora</taxon>
    </lineage>
</organism>
<feature type="region of interest" description="Disordered" evidence="10">
    <location>
        <begin position="191"/>
        <end position="224"/>
    </location>
</feature>
<feature type="compositionally biased region" description="Low complexity" evidence="10">
    <location>
        <begin position="197"/>
        <end position="221"/>
    </location>
</feature>
<keyword evidence="6" id="KW-0007">Acetylation</keyword>
<reference evidence="12 13" key="1">
    <citation type="journal article" date="2007" name="Nature">
        <title>Evolution of genes and genomes on the Drosophila phylogeny.</title>
        <authorList>
            <consortium name="Drosophila 12 Genomes Consortium"/>
            <person name="Clark A.G."/>
            <person name="Eisen M.B."/>
            <person name="Smith D.R."/>
            <person name="Bergman C.M."/>
            <person name="Oliver B."/>
            <person name="Markow T.A."/>
            <person name="Kaufman T.C."/>
            <person name="Kellis M."/>
            <person name="Gelbart W."/>
            <person name="Iyer V.N."/>
            <person name="Pollard D.A."/>
            <person name="Sackton T.B."/>
            <person name="Larracuente A.M."/>
            <person name="Singh N.D."/>
            <person name="Abad J.P."/>
            <person name="Abt D.N."/>
            <person name="Adryan B."/>
            <person name="Aguade M."/>
            <person name="Akashi H."/>
            <person name="Anderson W.W."/>
            <person name="Aquadro C.F."/>
            <person name="Ardell D.H."/>
            <person name="Arguello R."/>
            <person name="Artieri C.G."/>
            <person name="Barbash D.A."/>
            <person name="Barker D."/>
            <person name="Barsanti P."/>
            <person name="Batterham P."/>
            <person name="Batzoglou S."/>
            <person name="Begun D."/>
            <person name="Bhutkar A."/>
            <person name="Blanco E."/>
            <person name="Bosak S.A."/>
            <person name="Bradley R.K."/>
            <person name="Brand A.D."/>
            <person name="Brent M.R."/>
            <person name="Brooks A.N."/>
            <person name="Brown R.H."/>
            <person name="Butlin R.K."/>
            <person name="Caggese C."/>
            <person name="Calvi B.R."/>
            <person name="Bernardo de Carvalho A."/>
            <person name="Caspi A."/>
            <person name="Castrezana S."/>
            <person name="Celniker S.E."/>
            <person name="Chang J.L."/>
            <person name="Chapple C."/>
            <person name="Chatterji S."/>
            <person name="Chinwalla A."/>
            <person name="Civetta A."/>
            <person name="Clifton S.W."/>
            <person name="Comeron J.M."/>
            <person name="Costello J.C."/>
            <person name="Coyne J.A."/>
            <person name="Daub J."/>
            <person name="David R.G."/>
            <person name="Delcher A.L."/>
            <person name="Delehaunty K."/>
            <person name="Do C.B."/>
            <person name="Ebling H."/>
            <person name="Edwards K."/>
            <person name="Eickbush T."/>
            <person name="Evans J.D."/>
            <person name="Filipski A."/>
            <person name="Findeiss S."/>
            <person name="Freyhult E."/>
            <person name="Fulton L."/>
            <person name="Fulton R."/>
            <person name="Garcia A.C."/>
            <person name="Gardiner A."/>
            <person name="Garfield D.A."/>
            <person name="Garvin B.E."/>
            <person name="Gibson G."/>
            <person name="Gilbert D."/>
            <person name="Gnerre S."/>
            <person name="Godfrey J."/>
            <person name="Good R."/>
            <person name="Gotea V."/>
            <person name="Gravely B."/>
            <person name="Greenberg A.J."/>
            <person name="Griffiths-Jones S."/>
            <person name="Gross S."/>
            <person name="Guigo R."/>
            <person name="Gustafson E.A."/>
            <person name="Haerty W."/>
            <person name="Hahn M.W."/>
            <person name="Halligan D.L."/>
            <person name="Halpern A.L."/>
            <person name="Halter G.M."/>
            <person name="Han M.V."/>
            <person name="Heger A."/>
            <person name="Hillier L."/>
            <person name="Hinrichs A.S."/>
            <person name="Holmes I."/>
            <person name="Hoskins R.A."/>
            <person name="Hubisz M.J."/>
            <person name="Hultmark D."/>
            <person name="Huntley M.A."/>
            <person name="Jaffe D.B."/>
            <person name="Jagadeeshan S."/>
            <person name="Jeck W.R."/>
            <person name="Johnson J."/>
            <person name="Jones C.D."/>
            <person name="Jordan W.C."/>
            <person name="Karpen G.H."/>
            <person name="Kataoka E."/>
            <person name="Keightley P.D."/>
            <person name="Kheradpour P."/>
            <person name="Kirkness E.F."/>
            <person name="Koerich L.B."/>
            <person name="Kristiansen K."/>
            <person name="Kudrna D."/>
            <person name="Kulathinal R.J."/>
            <person name="Kumar S."/>
            <person name="Kwok R."/>
            <person name="Lander E."/>
            <person name="Langley C.H."/>
            <person name="Lapoint R."/>
            <person name="Lazzaro B.P."/>
            <person name="Lee S.J."/>
            <person name="Levesque L."/>
            <person name="Li R."/>
            <person name="Lin C.F."/>
            <person name="Lin M.F."/>
            <person name="Lindblad-Toh K."/>
            <person name="Llopart A."/>
            <person name="Long M."/>
            <person name="Low L."/>
            <person name="Lozovsky E."/>
            <person name="Lu J."/>
            <person name="Luo M."/>
            <person name="Machado C.A."/>
            <person name="Makalowski W."/>
            <person name="Marzo M."/>
            <person name="Matsuda M."/>
            <person name="Matzkin L."/>
            <person name="McAllister B."/>
            <person name="McBride C.S."/>
            <person name="McKernan B."/>
            <person name="McKernan K."/>
            <person name="Mendez-Lago M."/>
            <person name="Minx P."/>
            <person name="Mollenhauer M.U."/>
            <person name="Montooth K."/>
            <person name="Mount S.M."/>
            <person name="Mu X."/>
            <person name="Myers E."/>
            <person name="Negre B."/>
            <person name="Newfeld S."/>
            <person name="Nielsen R."/>
            <person name="Noor M.A."/>
            <person name="O'Grady P."/>
            <person name="Pachter L."/>
            <person name="Papaceit M."/>
            <person name="Parisi M.J."/>
            <person name="Parisi M."/>
            <person name="Parts L."/>
            <person name="Pedersen J.S."/>
            <person name="Pesole G."/>
            <person name="Phillippy A.M."/>
            <person name="Ponting C.P."/>
            <person name="Pop M."/>
            <person name="Porcelli D."/>
            <person name="Powell J.R."/>
            <person name="Prohaska S."/>
            <person name="Pruitt K."/>
            <person name="Puig M."/>
            <person name="Quesneville H."/>
            <person name="Ram K.R."/>
            <person name="Rand D."/>
            <person name="Rasmussen M.D."/>
            <person name="Reed L.K."/>
            <person name="Reenan R."/>
            <person name="Reily A."/>
            <person name="Remington K.A."/>
            <person name="Rieger T.T."/>
            <person name="Ritchie M.G."/>
            <person name="Robin C."/>
            <person name="Rogers Y.H."/>
            <person name="Rohde C."/>
            <person name="Rozas J."/>
            <person name="Rubenfield M.J."/>
            <person name="Ruiz A."/>
            <person name="Russo S."/>
            <person name="Salzberg S.L."/>
            <person name="Sanchez-Gracia A."/>
            <person name="Saranga D.J."/>
            <person name="Sato H."/>
            <person name="Schaeffer S.W."/>
            <person name="Schatz M.C."/>
            <person name="Schlenke T."/>
            <person name="Schwartz R."/>
            <person name="Segarra C."/>
            <person name="Singh R.S."/>
            <person name="Sirot L."/>
            <person name="Sirota M."/>
            <person name="Sisneros N.B."/>
            <person name="Smith C.D."/>
            <person name="Smith T.F."/>
            <person name="Spieth J."/>
            <person name="Stage D.E."/>
            <person name="Stark A."/>
            <person name="Stephan W."/>
            <person name="Strausberg R.L."/>
            <person name="Strempel S."/>
            <person name="Sturgill D."/>
            <person name="Sutton G."/>
            <person name="Sutton G.G."/>
            <person name="Tao W."/>
            <person name="Teichmann S."/>
            <person name="Tobari Y.N."/>
            <person name="Tomimura Y."/>
            <person name="Tsolas J.M."/>
            <person name="Valente V.L."/>
            <person name="Venter E."/>
            <person name="Venter J.C."/>
            <person name="Vicario S."/>
            <person name="Vieira F.G."/>
            <person name="Vilella A.J."/>
            <person name="Villasante A."/>
            <person name="Walenz B."/>
            <person name="Wang J."/>
            <person name="Wasserman M."/>
            <person name="Watts T."/>
            <person name="Wilson D."/>
            <person name="Wilson R.K."/>
            <person name="Wing R.A."/>
            <person name="Wolfner M.F."/>
            <person name="Wong A."/>
            <person name="Wong G.K."/>
            <person name="Wu C.I."/>
            <person name="Wu G."/>
            <person name="Yamamoto D."/>
            <person name="Yang H.P."/>
            <person name="Yang S.P."/>
            <person name="Yorke J.A."/>
            <person name="Yoshida K."/>
            <person name="Zdobnov E."/>
            <person name="Zhang P."/>
            <person name="Zhang Y."/>
            <person name="Zimin A.V."/>
            <person name="Baldwin J."/>
            <person name="Abdouelleil A."/>
            <person name="Abdulkadir J."/>
            <person name="Abebe A."/>
            <person name="Abera B."/>
            <person name="Abreu J."/>
            <person name="Acer S.C."/>
            <person name="Aftuck L."/>
            <person name="Alexander A."/>
            <person name="An P."/>
            <person name="Anderson E."/>
            <person name="Anderson S."/>
            <person name="Arachi H."/>
            <person name="Azer M."/>
            <person name="Bachantsang P."/>
            <person name="Barry A."/>
            <person name="Bayul T."/>
            <person name="Berlin A."/>
            <person name="Bessette D."/>
            <person name="Bloom T."/>
            <person name="Blye J."/>
            <person name="Boguslavskiy L."/>
            <person name="Bonnet C."/>
            <person name="Boukhgalter B."/>
            <person name="Bourzgui I."/>
            <person name="Brown A."/>
            <person name="Cahill P."/>
            <person name="Channer S."/>
            <person name="Cheshatsang Y."/>
            <person name="Chuda L."/>
            <person name="Citroen M."/>
            <person name="Collymore A."/>
            <person name="Cooke P."/>
            <person name="Costello M."/>
            <person name="D'Aco K."/>
            <person name="Daza R."/>
            <person name="De Haan G."/>
            <person name="DeGray S."/>
            <person name="DeMaso C."/>
            <person name="Dhargay N."/>
            <person name="Dooley K."/>
            <person name="Dooley E."/>
            <person name="Doricent M."/>
            <person name="Dorje P."/>
            <person name="Dorjee K."/>
            <person name="Dupes A."/>
            <person name="Elong R."/>
            <person name="Falk J."/>
            <person name="Farina A."/>
            <person name="Faro S."/>
            <person name="Ferguson D."/>
            <person name="Fisher S."/>
            <person name="Foley C.D."/>
            <person name="Franke A."/>
            <person name="Friedrich D."/>
            <person name="Gadbois L."/>
            <person name="Gearin G."/>
            <person name="Gearin C.R."/>
            <person name="Giannoukos G."/>
            <person name="Goode T."/>
            <person name="Graham J."/>
            <person name="Grandbois E."/>
            <person name="Grewal S."/>
            <person name="Gyaltsen K."/>
            <person name="Hafez N."/>
            <person name="Hagos B."/>
            <person name="Hall J."/>
            <person name="Henson C."/>
            <person name="Hollinger A."/>
            <person name="Honan T."/>
            <person name="Huard M.D."/>
            <person name="Hughes L."/>
            <person name="Hurhula B."/>
            <person name="Husby M.E."/>
            <person name="Kamat A."/>
            <person name="Kanga B."/>
            <person name="Kashin S."/>
            <person name="Khazanovich D."/>
            <person name="Kisner P."/>
            <person name="Lance K."/>
            <person name="Lara M."/>
            <person name="Lee W."/>
            <person name="Lennon N."/>
            <person name="Letendre F."/>
            <person name="LeVine R."/>
            <person name="Lipovsky A."/>
            <person name="Liu X."/>
            <person name="Liu J."/>
            <person name="Liu S."/>
            <person name="Lokyitsang T."/>
            <person name="Lokyitsang Y."/>
            <person name="Lubonja R."/>
            <person name="Lui A."/>
            <person name="MacDonald P."/>
            <person name="Magnisalis V."/>
            <person name="Maru K."/>
            <person name="Matthews C."/>
            <person name="McCusker W."/>
            <person name="McDonough S."/>
            <person name="Mehta T."/>
            <person name="Meldrim J."/>
            <person name="Meneus L."/>
            <person name="Mihai O."/>
            <person name="Mihalev A."/>
            <person name="Mihova T."/>
            <person name="Mittelman R."/>
            <person name="Mlenga V."/>
            <person name="Montmayeur A."/>
            <person name="Mulrain L."/>
            <person name="Navidi A."/>
            <person name="Naylor J."/>
            <person name="Negash T."/>
            <person name="Nguyen T."/>
            <person name="Nguyen N."/>
            <person name="Nicol R."/>
            <person name="Norbu C."/>
            <person name="Norbu N."/>
            <person name="Novod N."/>
            <person name="O'Neill B."/>
            <person name="Osman S."/>
            <person name="Markiewicz E."/>
            <person name="Oyono O.L."/>
            <person name="Patti C."/>
            <person name="Phunkhang P."/>
            <person name="Pierre F."/>
            <person name="Priest M."/>
            <person name="Raghuraman S."/>
            <person name="Rege F."/>
            <person name="Reyes R."/>
            <person name="Rise C."/>
            <person name="Rogov P."/>
            <person name="Ross K."/>
            <person name="Ryan E."/>
            <person name="Settipalli S."/>
            <person name="Shea T."/>
            <person name="Sherpa N."/>
            <person name="Shi L."/>
            <person name="Shih D."/>
            <person name="Sparrow T."/>
            <person name="Spaulding J."/>
            <person name="Stalker J."/>
            <person name="Stange-Thomann N."/>
            <person name="Stavropoulos S."/>
            <person name="Stone C."/>
            <person name="Strader C."/>
            <person name="Tesfaye S."/>
            <person name="Thomson T."/>
            <person name="Thoulutsang Y."/>
            <person name="Thoulutsang D."/>
            <person name="Topham K."/>
            <person name="Topping I."/>
            <person name="Tsamla T."/>
            <person name="Vassiliev H."/>
            <person name="Vo A."/>
            <person name="Wangchuk T."/>
            <person name="Wangdi T."/>
            <person name="Weiand M."/>
            <person name="Wilkinson J."/>
            <person name="Wilson A."/>
            <person name="Yadav S."/>
            <person name="Young G."/>
            <person name="Yu Q."/>
            <person name="Zembek L."/>
            <person name="Zhong D."/>
            <person name="Zimmer A."/>
            <person name="Zwirko Z."/>
            <person name="Jaffe D.B."/>
            <person name="Alvarez P."/>
            <person name="Brockman W."/>
            <person name="Butler J."/>
            <person name="Chin C."/>
            <person name="Gnerre S."/>
            <person name="Grabherr M."/>
            <person name="Kleber M."/>
            <person name="Mauceli E."/>
            <person name="MacCallum I."/>
        </authorList>
    </citation>
    <scope>NUCLEOTIDE SEQUENCE [LARGE SCALE GENOMIC DNA]</scope>
    <source>
        <strain evidence="13">Tucson 14024-0371.13</strain>
    </source>
</reference>
<keyword evidence="7" id="KW-0811">Translocation</keyword>
<feature type="region of interest" description="Disordered" evidence="10">
    <location>
        <begin position="462"/>
        <end position="493"/>
    </location>
</feature>
<dbReference type="EMBL" id="CH902619">
    <property type="protein sequence ID" value="EDV37849.1"/>
    <property type="molecule type" value="Genomic_DNA"/>
</dbReference>
<dbReference type="Gene3D" id="2.30.29.30">
    <property type="entry name" value="Pleckstrin-homology domain (PH domain)/Phosphotyrosine-binding domain (PTB)"/>
    <property type="match status" value="1"/>
</dbReference>
<dbReference type="FunCoup" id="B3MGE6">
    <property type="interactions" value="1504"/>
</dbReference>
<feature type="compositionally biased region" description="Low complexity" evidence="10">
    <location>
        <begin position="104"/>
        <end position="119"/>
    </location>
</feature>
<keyword evidence="9" id="KW-0539">Nucleus</keyword>
<dbReference type="InterPro" id="IPR015007">
    <property type="entry name" value="NUP2/50/61"/>
</dbReference>
<dbReference type="eggNOG" id="KOG2724">
    <property type="taxonomic scope" value="Eukaryota"/>
</dbReference>
<dbReference type="Proteomes" id="UP000007801">
    <property type="component" value="Unassembled WGS sequence"/>
</dbReference>
<feature type="compositionally biased region" description="Basic and acidic residues" evidence="10">
    <location>
        <begin position="24"/>
        <end position="38"/>
    </location>
</feature>
<feature type="region of interest" description="Disordered" evidence="10">
    <location>
        <begin position="1"/>
        <end position="73"/>
    </location>
</feature>
<dbReference type="SMART" id="SM00160">
    <property type="entry name" value="RanBD"/>
    <property type="match status" value="1"/>
</dbReference>
<keyword evidence="8" id="KW-0906">Nuclear pore complex</keyword>
<name>B3MGE6_DROAN</name>
<dbReference type="STRING" id="7217.B3MGE6"/>
<evidence type="ECO:0000256" key="6">
    <source>
        <dbReference type="ARBA" id="ARBA00022990"/>
    </source>
</evidence>
<dbReference type="GO" id="GO:0045944">
    <property type="term" value="P:positive regulation of transcription by RNA polymerase II"/>
    <property type="evidence" value="ECO:0007669"/>
    <property type="project" value="EnsemblMetazoa"/>
</dbReference>
<keyword evidence="13" id="KW-1185">Reference proteome</keyword>
<dbReference type="PhylomeDB" id="B3MGE6"/>